<dbReference type="Gene3D" id="1.10.287.110">
    <property type="entry name" value="DnaJ domain"/>
    <property type="match status" value="1"/>
</dbReference>
<feature type="region of interest" description="Disordered" evidence="1">
    <location>
        <begin position="166"/>
        <end position="211"/>
    </location>
</feature>
<keyword evidence="5" id="KW-1185">Reference proteome</keyword>
<dbReference type="PROSITE" id="PS50076">
    <property type="entry name" value="DNAJ_2"/>
    <property type="match status" value="1"/>
</dbReference>
<feature type="transmembrane region" description="Helical" evidence="2">
    <location>
        <begin position="139"/>
        <end position="160"/>
    </location>
</feature>
<organism evidence="4 5">
    <name type="scientific">Heterodera trifolii</name>
    <dbReference type="NCBI Taxonomy" id="157864"/>
    <lineage>
        <taxon>Eukaryota</taxon>
        <taxon>Metazoa</taxon>
        <taxon>Ecdysozoa</taxon>
        <taxon>Nematoda</taxon>
        <taxon>Chromadorea</taxon>
        <taxon>Rhabditida</taxon>
        <taxon>Tylenchina</taxon>
        <taxon>Tylenchomorpha</taxon>
        <taxon>Tylenchoidea</taxon>
        <taxon>Heteroderidae</taxon>
        <taxon>Heteroderinae</taxon>
        <taxon>Heterodera</taxon>
    </lineage>
</organism>
<keyword evidence="2" id="KW-0812">Transmembrane</keyword>
<evidence type="ECO:0000256" key="2">
    <source>
        <dbReference type="SAM" id="Phobius"/>
    </source>
</evidence>
<evidence type="ECO:0000259" key="3">
    <source>
        <dbReference type="PROSITE" id="PS50076"/>
    </source>
</evidence>
<dbReference type="Pfam" id="PF00226">
    <property type="entry name" value="DnaJ"/>
    <property type="match status" value="1"/>
</dbReference>
<dbReference type="CDD" id="cd06257">
    <property type="entry name" value="DnaJ"/>
    <property type="match status" value="1"/>
</dbReference>
<comment type="caution">
    <text evidence="4">The sequence shown here is derived from an EMBL/GenBank/DDBJ whole genome shotgun (WGS) entry which is preliminary data.</text>
</comment>
<gene>
    <name evidence="4" type="ORF">niasHT_018169</name>
</gene>
<evidence type="ECO:0000313" key="4">
    <source>
        <dbReference type="EMBL" id="KAL3115536.1"/>
    </source>
</evidence>
<dbReference type="PANTHER" id="PTHR44303:SF2">
    <property type="entry name" value="DNAJ HOMOLOG SUBFAMILY C MEMBER 16"/>
    <property type="match status" value="1"/>
</dbReference>
<dbReference type="InterPro" id="IPR036869">
    <property type="entry name" value="J_dom_sf"/>
</dbReference>
<protein>
    <recommendedName>
        <fullName evidence="3">J domain-containing protein</fullName>
    </recommendedName>
</protein>
<dbReference type="PRINTS" id="PR00625">
    <property type="entry name" value="JDOMAIN"/>
</dbReference>
<dbReference type="SUPFAM" id="SSF46565">
    <property type="entry name" value="Chaperone J-domain"/>
    <property type="match status" value="1"/>
</dbReference>
<dbReference type="InterPro" id="IPR052448">
    <property type="entry name" value="DnaJ_C16_autophagy_reg"/>
</dbReference>
<feature type="compositionally biased region" description="Basic and acidic residues" evidence="1">
    <location>
        <begin position="178"/>
        <end position="211"/>
    </location>
</feature>
<name>A0ABD2LJY5_9BILA</name>
<evidence type="ECO:0000313" key="5">
    <source>
        <dbReference type="Proteomes" id="UP001620626"/>
    </source>
</evidence>
<feature type="transmembrane region" description="Helical" evidence="2">
    <location>
        <begin position="12"/>
        <end position="33"/>
    </location>
</feature>
<feature type="compositionally biased region" description="Basic and acidic residues" evidence="1">
    <location>
        <begin position="405"/>
        <end position="422"/>
    </location>
</feature>
<dbReference type="InterPro" id="IPR001623">
    <property type="entry name" value="DnaJ_domain"/>
</dbReference>
<keyword evidence="2" id="KW-1133">Transmembrane helix</keyword>
<dbReference type="AlphaFoldDB" id="A0ABD2LJY5"/>
<proteinExistence type="predicted"/>
<sequence length="481" mass="55733">MVSFIPNRNPYISNSKIFFVFLLLLVNIIAYELNPYNTLGIRRTASQKDIKDAYKKLALQWHPDKNKNPESNQRFMDVNQAYKILSNPQRRKAYDTFGFTDEQFEGMRKEFFREQQQHQFQFVRWPQPPKKKQTDISQFLLPFGSVLGTLFFIFVVGYFLNHMNVSEQSKRRRQPQNRAEETNKMGEGDTKTEDNEKELAEDQKAPLTEEERQQKLQARVWRVMGPMIRELRAETQFGLIRLLKPGCRSIIVLVDKDSKDKLLQQFARHLYCLRNNKTFSFGFLMVPKNLGWFRSLLELTLPDEQQKEGEDAESVSTAVTDAESNEEKPKGNDGGETDARKRKGAGGNDVGKRVKDKLKEINPKHTLGTVLVICGWKLYFSIYHPMHRPPSIRLRVALSELSAQGKDESESDDEKKERKCAREPPTVFGSDSKGHSRTKSTAPTANGLEERVLNGFPMFLDRLLEGTVRRYYVPEWPENLV</sequence>
<reference evidence="4 5" key="1">
    <citation type="submission" date="2024-10" db="EMBL/GenBank/DDBJ databases">
        <authorList>
            <person name="Kim D."/>
        </authorList>
    </citation>
    <scope>NUCLEOTIDE SEQUENCE [LARGE SCALE GENOMIC DNA]</scope>
    <source>
        <strain evidence="4">BH-2024</strain>
    </source>
</reference>
<feature type="domain" description="J" evidence="3">
    <location>
        <begin position="34"/>
        <end position="98"/>
    </location>
</feature>
<feature type="region of interest" description="Disordered" evidence="1">
    <location>
        <begin position="403"/>
        <end position="446"/>
    </location>
</feature>
<dbReference type="PANTHER" id="PTHR44303">
    <property type="entry name" value="DNAJ HOMOLOG SUBFAMILY C MEMBER 16"/>
    <property type="match status" value="1"/>
</dbReference>
<accession>A0ABD2LJY5</accession>
<evidence type="ECO:0000256" key="1">
    <source>
        <dbReference type="SAM" id="MobiDB-lite"/>
    </source>
</evidence>
<feature type="compositionally biased region" description="Basic and acidic residues" evidence="1">
    <location>
        <begin position="325"/>
        <end position="339"/>
    </location>
</feature>
<dbReference type="Proteomes" id="UP001620626">
    <property type="component" value="Unassembled WGS sequence"/>
</dbReference>
<dbReference type="EMBL" id="JBICBT010000378">
    <property type="protein sequence ID" value="KAL3115536.1"/>
    <property type="molecule type" value="Genomic_DNA"/>
</dbReference>
<dbReference type="SMART" id="SM00271">
    <property type="entry name" value="DnaJ"/>
    <property type="match status" value="1"/>
</dbReference>
<keyword evidence="2" id="KW-0472">Membrane</keyword>
<feature type="region of interest" description="Disordered" evidence="1">
    <location>
        <begin position="304"/>
        <end position="357"/>
    </location>
</feature>